<proteinExistence type="predicted"/>
<reference evidence="2" key="1">
    <citation type="submission" date="2019-03" db="EMBL/GenBank/DDBJ databases">
        <title>Lake Tanganyika Metagenome-Assembled Genomes (MAGs).</title>
        <authorList>
            <person name="Tran P."/>
        </authorList>
    </citation>
    <scope>NUCLEOTIDE SEQUENCE</scope>
    <source>
        <strain evidence="2">K_DeepCast_65m_m2_066</strain>
    </source>
</reference>
<organism evidence="2 3">
    <name type="scientific">Tectimicrobiota bacterium</name>
    <dbReference type="NCBI Taxonomy" id="2528274"/>
    <lineage>
        <taxon>Bacteria</taxon>
        <taxon>Pseudomonadati</taxon>
        <taxon>Nitrospinota/Tectimicrobiota group</taxon>
        <taxon>Candidatus Tectimicrobiota</taxon>
    </lineage>
</organism>
<evidence type="ECO:0000313" key="3">
    <source>
        <dbReference type="Proteomes" id="UP000712673"/>
    </source>
</evidence>
<dbReference type="InterPro" id="IPR011042">
    <property type="entry name" value="6-blade_b-propeller_TolB-like"/>
</dbReference>
<gene>
    <name evidence="2" type="ORF">FJZ47_21375</name>
</gene>
<dbReference type="InterPro" id="IPR051262">
    <property type="entry name" value="SMP-30/CGR1_Lactonase"/>
</dbReference>
<dbReference type="PANTHER" id="PTHR47572">
    <property type="entry name" value="LIPOPROTEIN-RELATED"/>
    <property type="match status" value="1"/>
</dbReference>
<dbReference type="SUPFAM" id="SSF63829">
    <property type="entry name" value="Calcium-dependent phosphotriesterase"/>
    <property type="match status" value="1"/>
</dbReference>
<comment type="caution">
    <text evidence="2">The sequence shown here is derived from an EMBL/GenBank/DDBJ whole genome shotgun (WGS) entry which is preliminary data.</text>
</comment>
<dbReference type="Gene3D" id="2.120.10.30">
    <property type="entry name" value="TolB, C-terminal domain"/>
    <property type="match status" value="1"/>
</dbReference>
<dbReference type="Pfam" id="PF08450">
    <property type="entry name" value="SGL"/>
    <property type="match status" value="1"/>
</dbReference>
<dbReference type="PANTHER" id="PTHR47572:SF5">
    <property type="entry name" value="BLR2277 PROTEIN"/>
    <property type="match status" value="1"/>
</dbReference>
<dbReference type="InterPro" id="IPR013658">
    <property type="entry name" value="SGL"/>
</dbReference>
<dbReference type="AlphaFoldDB" id="A0A937W3L2"/>
<feature type="non-terminal residue" evidence="2">
    <location>
        <position position="128"/>
    </location>
</feature>
<dbReference type="Proteomes" id="UP000712673">
    <property type="component" value="Unassembled WGS sequence"/>
</dbReference>
<evidence type="ECO:0000313" key="2">
    <source>
        <dbReference type="EMBL" id="MBM3226323.1"/>
    </source>
</evidence>
<accession>A0A937W3L2</accession>
<name>A0A937W3L2_UNCTE</name>
<sequence>MREICGGLEFPEGPIAMRDGSVILVEIKRGTLSRVTPTGQIAVIAHCGGGPNGAALGPDGRVYICNNGGFSWSTAGGFLRTTGTAADYKTGSIQAVNLATGAVETLYTACQGEALKGPNDIVFDAHGG</sequence>
<dbReference type="EMBL" id="VGLS01000867">
    <property type="protein sequence ID" value="MBM3226323.1"/>
    <property type="molecule type" value="Genomic_DNA"/>
</dbReference>
<feature type="domain" description="SMP-30/Gluconolactonase/LRE-like region" evidence="1">
    <location>
        <begin position="10"/>
        <end position="127"/>
    </location>
</feature>
<protein>
    <submittedName>
        <fullName evidence="2">SMP-30/gluconolactonase/LRE family protein</fullName>
    </submittedName>
</protein>
<evidence type="ECO:0000259" key="1">
    <source>
        <dbReference type="Pfam" id="PF08450"/>
    </source>
</evidence>